<evidence type="ECO:0000313" key="2">
    <source>
        <dbReference type="EMBL" id="SYX85092.1"/>
    </source>
</evidence>
<dbReference type="Pfam" id="PF13508">
    <property type="entry name" value="Acetyltransf_7"/>
    <property type="match status" value="1"/>
</dbReference>
<sequence>MKVVRAMHEDIEQWLQLAAEVEYLFGPMVDDPCFVEAIEKSIEMGRAFCIRENDGDPGASLLGGVLFSSSNAPIYKIHWLSVSSHARQQGVGSAILEYILSLVKPPAEVVVTTFGEDISDGQPARRLYQKFGFMPQDEMVPNGPEGGSRQKFKLFIGS</sequence>
<proteinExistence type="predicted"/>
<organism evidence="2 3">
    <name type="scientific">Paenibacillus alvei</name>
    <name type="common">Bacillus alvei</name>
    <dbReference type="NCBI Taxonomy" id="44250"/>
    <lineage>
        <taxon>Bacteria</taxon>
        <taxon>Bacillati</taxon>
        <taxon>Bacillota</taxon>
        <taxon>Bacilli</taxon>
        <taxon>Bacillales</taxon>
        <taxon>Paenibacillaceae</taxon>
        <taxon>Paenibacillus</taxon>
    </lineage>
</organism>
<dbReference type="InterPro" id="IPR016181">
    <property type="entry name" value="Acyl_CoA_acyltransferase"/>
</dbReference>
<dbReference type="Gene3D" id="3.40.630.30">
    <property type="match status" value="1"/>
</dbReference>
<dbReference type="AlphaFoldDB" id="A0A383REN9"/>
<dbReference type="EMBL" id="LS992241">
    <property type="protein sequence ID" value="SYX85092.1"/>
    <property type="molecule type" value="Genomic_DNA"/>
</dbReference>
<dbReference type="Proteomes" id="UP000304148">
    <property type="component" value="Chromosome"/>
</dbReference>
<dbReference type="RefSeq" id="WP_138186827.1">
    <property type="nucleotide sequence ID" value="NZ_LS992241.1"/>
</dbReference>
<evidence type="ECO:0000259" key="1">
    <source>
        <dbReference type="PROSITE" id="PS51186"/>
    </source>
</evidence>
<reference evidence="3" key="1">
    <citation type="submission" date="2018-08" db="EMBL/GenBank/DDBJ databases">
        <authorList>
            <person name="Chevrot R."/>
        </authorList>
    </citation>
    <scope>NUCLEOTIDE SEQUENCE [LARGE SCALE GENOMIC DNA]</scope>
</reference>
<gene>
    <name evidence="2" type="ORF">PBLR_13514</name>
</gene>
<dbReference type="CDD" id="cd04301">
    <property type="entry name" value="NAT_SF"/>
    <property type="match status" value="1"/>
</dbReference>
<dbReference type="GO" id="GO:0016747">
    <property type="term" value="F:acyltransferase activity, transferring groups other than amino-acyl groups"/>
    <property type="evidence" value="ECO:0007669"/>
    <property type="project" value="InterPro"/>
</dbReference>
<name>A0A383REN9_PAEAL</name>
<accession>A0A383REN9</accession>
<dbReference type="InterPro" id="IPR000182">
    <property type="entry name" value="GNAT_dom"/>
</dbReference>
<dbReference type="PROSITE" id="PS51186">
    <property type="entry name" value="GNAT"/>
    <property type="match status" value="1"/>
</dbReference>
<feature type="domain" description="N-acetyltransferase" evidence="1">
    <location>
        <begin position="1"/>
        <end position="157"/>
    </location>
</feature>
<protein>
    <submittedName>
        <fullName evidence="2">N-acetyltransferase GCN5</fullName>
    </submittedName>
</protein>
<keyword evidence="2" id="KW-0808">Transferase</keyword>
<evidence type="ECO:0000313" key="3">
    <source>
        <dbReference type="Proteomes" id="UP000304148"/>
    </source>
</evidence>
<dbReference type="SUPFAM" id="SSF55729">
    <property type="entry name" value="Acyl-CoA N-acyltransferases (Nat)"/>
    <property type="match status" value="1"/>
</dbReference>